<gene>
    <name evidence="6" type="primary">mreB</name>
    <name evidence="7" type="ORF">E3J95_00125</name>
</gene>
<protein>
    <recommendedName>
        <fullName evidence="6">Cell shape-determining protein MreB</fullName>
    </recommendedName>
</protein>
<dbReference type="NCBIfam" id="TIGR00904">
    <property type="entry name" value="mreB"/>
    <property type="match status" value="1"/>
</dbReference>
<name>A0A523QMY2_UNCAE</name>
<dbReference type="InterPro" id="IPR056546">
    <property type="entry name" value="MreB_MamK-like"/>
</dbReference>
<dbReference type="Proteomes" id="UP000320781">
    <property type="component" value="Unassembled WGS sequence"/>
</dbReference>
<dbReference type="InterPro" id="IPR004753">
    <property type="entry name" value="MreB"/>
</dbReference>
<keyword evidence="3 6" id="KW-0067">ATP-binding</keyword>
<dbReference type="GO" id="GO:0005737">
    <property type="term" value="C:cytoplasm"/>
    <property type="evidence" value="ECO:0007669"/>
    <property type="project" value="UniProtKB-SubCell"/>
</dbReference>
<evidence type="ECO:0000256" key="4">
    <source>
        <dbReference type="ARBA" id="ARBA00022960"/>
    </source>
</evidence>
<evidence type="ECO:0000256" key="3">
    <source>
        <dbReference type="ARBA" id="ARBA00022840"/>
    </source>
</evidence>
<dbReference type="PANTHER" id="PTHR42749:SF1">
    <property type="entry name" value="CELL SHAPE-DETERMINING PROTEIN MREB"/>
    <property type="match status" value="1"/>
</dbReference>
<proteinExistence type="inferred from homology"/>
<evidence type="ECO:0000313" key="7">
    <source>
        <dbReference type="EMBL" id="TES87152.1"/>
    </source>
</evidence>
<comment type="subunit">
    <text evidence="6">Forms polymers.</text>
</comment>
<dbReference type="PRINTS" id="PR01652">
    <property type="entry name" value="SHAPEPROTEIN"/>
</dbReference>
<comment type="subcellular location">
    <subcellularLocation>
        <location evidence="6">Cytoplasm</location>
    </subcellularLocation>
    <text evidence="6">Membrane-associated.</text>
</comment>
<dbReference type="CDD" id="cd10225">
    <property type="entry name" value="ASKHA_NBD_MreB-like"/>
    <property type="match status" value="1"/>
</dbReference>
<keyword evidence="4 6" id="KW-0133">Cell shape</keyword>
<evidence type="ECO:0000256" key="5">
    <source>
        <dbReference type="ARBA" id="ARBA00023458"/>
    </source>
</evidence>
<dbReference type="InterPro" id="IPR043129">
    <property type="entry name" value="ATPase_NBD"/>
</dbReference>
<dbReference type="AlphaFoldDB" id="A0A523QMY2"/>
<evidence type="ECO:0000313" key="8">
    <source>
        <dbReference type="Proteomes" id="UP000320781"/>
    </source>
</evidence>
<dbReference type="GO" id="GO:0000902">
    <property type="term" value="P:cell morphogenesis"/>
    <property type="evidence" value="ECO:0007669"/>
    <property type="project" value="InterPro"/>
</dbReference>
<feature type="binding site" evidence="6">
    <location>
        <begin position="288"/>
        <end position="291"/>
    </location>
    <ligand>
        <name>ATP</name>
        <dbReference type="ChEBI" id="CHEBI:30616"/>
    </ligand>
</feature>
<dbReference type="NCBIfam" id="NF010539">
    <property type="entry name" value="PRK13927.1"/>
    <property type="match status" value="1"/>
</dbReference>
<evidence type="ECO:0000256" key="6">
    <source>
        <dbReference type="HAMAP-Rule" id="MF_02207"/>
    </source>
</evidence>
<reference evidence="7 8" key="1">
    <citation type="submission" date="2019-03" db="EMBL/GenBank/DDBJ databases">
        <title>Metabolic potential of uncultured bacteria and archaea associated with petroleum seepage in deep-sea sediments.</title>
        <authorList>
            <person name="Dong X."/>
            <person name="Hubert C."/>
        </authorList>
    </citation>
    <scope>NUCLEOTIDE SEQUENCE [LARGE SCALE GENOMIC DNA]</scope>
    <source>
        <strain evidence="7">E44_bin92</strain>
    </source>
</reference>
<sequence>MLAIARRKRIGIDLGTTNTLVYVEGQGVVFNEPSVVAIERKTERILAIGGEAREMIGKTPDSITAVKPMEDGVIADYDIVEGTLKFYIKKIYGHWIFFPPYLMICIPTGGTSVERRAVKNAAIRAGCKRVFLIEEPKAAAIGANLDIAKPQGNMIIDIGGGTTDIAVLSLGEIVVGECLRAGGNKMDQTIMRYMRKSYNLAVGEVTAEHIKREIGYATLPPKNEQLEVKGRDLAAGLPRKIEIGAEEICKALSEPLSIIVDGLRRVLEKTPPELAADIINNGIALTGGGSLLKNFDRLIEKNTGISTYLAEDPLSCVAIGTGRALQSIDLLQETSENAWS</sequence>
<evidence type="ECO:0000256" key="1">
    <source>
        <dbReference type="ARBA" id="ARBA00022490"/>
    </source>
</evidence>
<comment type="function">
    <text evidence="6">Forms membrane-associated dynamic filaments that are essential for cell shape determination. Acts by regulating cell wall synthesis and cell elongation, and thus cell shape. A feedback loop between cell geometry and MreB localization may maintain elongated cell shape by targeting cell wall growth to regions of negative cell wall curvature.</text>
</comment>
<feature type="binding site" evidence="6">
    <location>
        <begin position="208"/>
        <end position="211"/>
    </location>
    <ligand>
        <name>ATP</name>
        <dbReference type="ChEBI" id="CHEBI:30616"/>
    </ligand>
</feature>
<comment type="caution">
    <text evidence="6">Lacks conserved residue(s) required for the propagation of feature annotation.</text>
</comment>
<comment type="similarity">
    <text evidence="5 6">Belongs to the FtsA/MreB family.</text>
</comment>
<feature type="binding site" evidence="6">
    <location>
        <begin position="160"/>
        <end position="162"/>
    </location>
    <ligand>
        <name>ATP</name>
        <dbReference type="ChEBI" id="CHEBI:30616"/>
    </ligand>
</feature>
<keyword evidence="1 6" id="KW-0963">Cytoplasm</keyword>
<organism evidence="7 8">
    <name type="scientific">Aerophobetes bacterium</name>
    <dbReference type="NCBI Taxonomy" id="2030807"/>
    <lineage>
        <taxon>Bacteria</taxon>
        <taxon>Candidatus Aerophobota</taxon>
    </lineage>
</organism>
<dbReference type="Gene3D" id="3.30.420.40">
    <property type="match status" value="3"/>
</dbReference>
<dbReference type="EMBL" id="SOKU01000006">
    <property type="protein sequence ID" value="TES87152.1"/>
    <property type="molecule type" value="Genomic_DNA"/>
</dbReference>
<evidence type="ECO:0000256" key="2">
    <source>
        <dbReference type="ARBA" id="ARBA00022741"/>
    </source>
</evidence>
<dbReference type="GO" id="GO:0005524">
    <property type="term" value="F:ATP binding"/>
    <property type="evidence" value="ECO:0007669"/>
    <property type="project" value="UniProtKB-KW"/>
</dbReference>
<dbReference type="HAMAP" id="MF_02207">
    <property type="entry name" value="MreB"/>
    <property type="match status" value="1"/>
</dbReference>
<dbReference type="Pfam" id="PF06723">
    <property type="entry name" value="MreB_Mbl"/>
    <property type="match status" value="1"/>
</dbReference>
<dbReference type="PANTHER" id="PTHR42749">
    <property type="entry name" value="CELL SHAPE-DETERMINING PROTEIN MREB"/>
    <property type="match status" value="1"/>
</dbReference>
<dbReference type="SUPFAM" id="SSF53067">
    <property type="entry name" value="Actin-like ATPase domain"/>
    <property type="match status" value="2"/>
</dbReference>
<dbReference type="GO" id="GO:0008360">
    <property type="term" value="P:regulation of cell shape"/>
    <property type="evidence" value="ECO:0007669"/>
    <property type="project" value="UniProtKB-UniRule"/>
</dbReference>
<accession>A0A523QMY2</accession>
<keyword evidence="2 6" id="KW-0547">Nucleotide-binding</keyword>
<comment type="caution">
    <text evidence="7">The sequence shown here is derived from an EMBL/GenBank/DDBJ whole genome shotgun (WGS) entry which is preliminary data.</text>
</comment>